<dbReference type="KEGG" id="tps:THAPSDRAFT_3422"/>
<dbReference type="InParanoid" id="B8BXR4"/>
<gene>
    <name evidence="2" type="ORF">THAPSDRAFT_3422</name>
</gene>
<organism evidence="2 3">
    <name type="scientific">Thalassiosira pseudonana</name>
    <name type="common">Marine diatom</name>
    <name type="synonym">Cyclotella nana</name>
    <dbReference type="NCBI Taxonomy" id="35128"/>
    <lineage>
        <taxon>Eukaryota</taxon>
        <taxon>Sar</taxon>
        <taxon>Stramenopiles</taxon>
        <taxon>Ochrophyta</taxon>
        <taxon>Bacillariophyta</taxon>
        <taxon>Coscinodiscophyceae</taxon>
        <taxon>Thalassiosirophycidae</taxon>
        <taxon>Thalassiosirales</taxon>
        <taxon>Thalassiosiraceae</taxon>
        <taxon>Thalassiosira</taxon>
    </lineage>
</organism>
<accession>B8BXR4</accession>
<dbReference type="AlphaFoldDB" id="B8BXR4"/>
<dbReference type="HOGENOM" id="CLU_117420_0_0_1"/>
<feature type="signal peptide" evidence="1">
    <location>
        <begin position="1"/>
        <end position="19"/>
    </location>
</feature>
<evidence type="ECO:0000313" key="3">
    <source>
        <dbReference type="Proteomes" id="UP000001449"/>
    </source>
</evidence>
<name>B8BXR4_THAPS</name>
<dbReference type="Gene3D" id="3.30.56.110">
    <property type="entry name" value="Protein of unknown function DUF2237"/>
    <property type="match status" value="1"/>
</dbReference>
<evidence type="ECO:0000256" key="1">
    <source>
        <dbReference type="SAM" id="SignalP"/>
    </source>
</evidence>
<reference evidence="2 3" key="1">
    <citation type="journal article" date="2004" name="Science">
        <title>The genome of the diatom Thalassiosira pseudonana: ecology, evolution, and metabolism.</title>
        <authorList>
            <person name="Armbrust E.V."/>
            <person name="Berges J.A."/>
            <person name="Bowler C."/>
            <person name="Green B.R."/>
            <person name="Martinez D."/>
            <person name="Putnam N.H."/>
            <person name="Zhou S."/>
            <person name="Allen A.E."/>
            <person name="Apt K.E."/>
            <person name="Bechner M."/>
            <person name="Brzezinski M.A."/>
            <person name="Chaal B.K."/>
            <person name="Chiovitti A."/>
            <person name="Davis A.K."/>
            <person name="Demarest M.S."/>
            <person name="Detter J.C."/>
            <person name="Glavina T."/>
            <person name="Goodstein D."/>
            <person name="Hadi M.Z."/>
            <person name="Hellsten U."/>
            <person name="Hildebrand M."/>
            <person name="Jenkins B.D."/>
            <person name="Jurka J."/>
            <person name="Kapitonov V.V."/>
            <person name="Kroger N."/>
            <person name="Lau W.W."/>
            <person name="Lane T.W."/>
            <person name="Larimer F.W."/>
            <person name="Lippmeier J.C."/>
            <person name="Lucas S."/>
            <person name="Medina M."/>
            <person name="Montsant A."/>
            <person name="Obornik M."/>
            <person name="Parker M.S."/>
            <person name="Palenik B."/>
            <person name="Pazour G.J."/>
            <person name="Richardson P.M."/>
            <person name="Rynearson T.A."/>
            <person name="Saito M.A."/>
            <person name="Schwartz D.C."/>
            <person name="Thamatrakoln K."/>
            <person name="Valentin K."/>
            <person name="Vardi A."/>
            <person name="Wilkerson F.P."/>
            <person name="Rokhsar D.S."/>
        </authorList>
    </citation>
    <scope>NUCLEOTIDE SEQUENCE [LARGE SCALE GENOMIC DNA]</scope>
    <source>
        <strain evidence="2 3">CCMP1335</strain>
    </source>
</reference>
<reference evidence="2 3" key="2">
    <citation type="journal article" date="2008" name="Nature">
        <title>The Phaeodactylum genome reveals the evolutionary history of diatom genomes.</title>
        <authorList>
            <person name="Bowler C."/>
            <person name="Allen A.E."/>
            <person name="Badger J.H."/>
            <person name="Grimwood J."/>
            <person name="Jabbari K."/>
            <person name="Kuo A."/>
            <person name="Maheswari U."/>
            <person name="Martens C."/>
            <person name="Maumus F."/>
            <person name="Otillar R.P."/>
            <person name="Rayko E."/>
            <person name="Salamov A."/>
            <person name="Vandepoele K."/>
            <person name="Beszteri B."/>
            <person name="Gruber A."/>
            <person name="Heijde M."/>
            <person name="Katinka M."/>
            <person name="Mock T."/>
            <person name="Valentin K."/>
            <person name="Verret F."/>
            <person name="Berges J.A."/>
            <person name="Brownlee C."/>
            <person name="Cadoret J.P."/>
            <person name="Chiovitti A."/>
            <person name="Choi C.J."/>
            <person name="Coesel S."/>
            <person name="De Martino A."/>
            <person name="Detter J.C."/>
            <person name="Durkin C."/>
            <person name="Falciatore A."/>
            <person name="Fournet J."/>
            <person name="Haruta M."/>
            <person name="Huysman M.J."/>
            <person name="Jenkins B.D."/>
            <person name="Jiroutova K."/>
            <person name="Jorgensen R.E."/>
            <person name="Joubert Y."/>
            <person name="Kaplan A."/>
            <person name="Kroger N."/>
            <person name="Kroth P.G."/>
            <person name="La Roche J."/>
            <person name="Lindquist E."/>
            <person name="Lommer M."/>
            <person name="Martin-Jezequel V."/>
            <person name="Lopez P.J."/>
            <person name="Lucas S."/>
            <person name="Mangogna M."/>
            <person name="McGinnis K."/>
            <person name="Medlin L.K."/>
            <person name="Montsant A."/>
            <person name="Oudot-Le Secq M.P."/>
            <person name="Napoli C."/>
            <person name="Obornik M."/>
            <person name="Parker M.S."/>
            <person name="Petit J.L."/>
            <person name="Porcel B.M."/>
            <person name="Poulsen N."/>
            <person name="Robison M."/>
            <person name="Rychlewski L."/>
            <person name="Rynearson T.A."/>
            <person name="Schmutz J."/>
            <person name="Shapiro H."/>
            <person name="Siaut M."/>
            <person name="Stanley M."/>
            <person name="Sussman M.R."/>
            <person name="Taylor A.R."/>
            <person name="Vardi A."/>
            <person name="von Dassow P."/>
            <person name="Vyverman W."/>
            <person name="Willis A."/>
            <person name="Wyrwicz L.S."/>
            <person name="Rokhsar D.S."/>
            <person name="Weissenbach J."/>
            <person name="Armbrust E.V."/>
            <person name="Green B.R."/>
            <person name="Van de Peer Y."/>
            <person name="Grigoriev I.V."/>
        </authorList>
    </citation>
    <scope>NUCLEOTIDE SEQUENCE [LARGE SCALE GENOMIC DNA]</scope>
    <source>
        <strain evidence="2 3">CCMP1335</strain>
    </source>
</reference>
<dbReference type="GeneID" id="7444771"/>
<dbReference type="RefSeq" id="XP_002288817.1">
    <property type="nucleotide sequence ID" value="XM_002288781.1"/>
</dbReference>
<dbReference type="PaxDb" id="35128-Thaps3422"/>
<keyword evidence="3" id="KW-1185">Reference proteome</keyword>
<dbReference type="Pfam" id="PF09996">
    <property type="entry name" value="DUF2237"/>
    <property type="match status" value="1"/>
</dbReference>
<dbReference type="EMBL" id="CM000640">
    <property type="protein sequence ID" value="EED94253.1"/>
    <property type="molecule type" value="Genomic_DNA"/>
</dbReference>
<sequence>MIVWLQSLLFLLKNRGVASSDSYLNVYGEPLQPCSGDGMALTGYTRNGHCIDQNDDAGSHHVCINLSSIASTGKNFCEVTGQSDWCSASLPCNEDITKSCIVENWCVCQWAFASYLDKAGGCDAIQAIQCDAVNMQAVKAYRANESQYGDALDCIVQRCNLSTLSE</sequence>
<dbReference type="eggNOG" id="ENOG502SEI6">
    <property type="taxonomic scope" value="Eukaryota"/>
</dbReference>
<evidence type="ECO:0008006" key="4">
    <source>
        <dbReference type="Google" id="ProtNLM"/>
    </source>
</evidence>
<proteinExistence type="predicted"/>
<dbReference type="Proteomes" id="UP000001449">
    <property type="component" value="Chromosome 3"/>
</dbReference>
<protein>
    <recommendedName>
        <fullName evidence="4">Lysozyme</fullName>
    </recommendedName>
</protein>
<keyword evidence="1" id="KW-0732">Signal</keyword>
<feature type="chain" id="PRO_5002866075" description="Lysozyme" evidence="1">
    <location>
        <begin position="20"/>
        <end position="166"/>
    </location>
</feature>
<dbReference type="InterPro" id="IPR018714">
    <property type="entry name" value="DUF2237"/>
</dbReference>
<dbReference type="OMA" id="GKNFCEV"/>
<evidence type="ECO:0000313" key="2">
    <source>
        <dbReference type="EMBL" id="EED94253.1"/>
    </source>
</evidence>